<reference evidence="2 3" key="1">
    <citation type="submission" date="2016-10" db="EMBL/GenBank/DDBJ databases">
        <authorList>
            <person name="de Groot N.N."/>
        </authorList>
    </citation>
    <scope>NUCLEOTIDE SEQUENCE [LARGE SCALE GENOMIC DNA]</scope>
    <source>
        <strain evidence="2 3">DSM 25294</strain>
    </source>
</reference>
<dbReference type="SUPFAM" id="SSF51735">
    <property type="entry name" value="NAD(P)-binding Rossmann-fold domains"/>
    <property type="match status" value="1"/>
</dbReference>
<organism evidence="2 3">
    <name type="scientific">Aliiruegeria lutimaris</name>
    <dbReference type="NCBI Taxonomy" id="571298"/>
    <lineage>
        <taxon>Bacteria</taxon>
        <taxon>Pseudomonadati</taxon>
        <taxon>Pseudomonadota</taxon>
        <taxon>Alphaproteobacteria</taxon>
        <taxon>Rhodobacterales</taxon>
        <taxon>Roseobacteraceae</taxon>
        <taxon>Aliiruegeria</taxon>
    </lineage>
</organism>
<dbReference type="GO" id="GO:0016491">
    <property type="term" value="F:oxidoreductase activity"/>
    <property type="evidence" value="ECO:0007669"/>
    <property type="project" value="UniProtKB-ARBA"/>
</dbReference>
<dbReference type="AlphaFoldDB" id="A0A1G9DAL9"/>
<dbReference type="InterPro" id="IPR023401">
    <property type="entry name" value="ODC_N"/>
</dbReference>
<dbReference type="STRING" id="571298.SAMN04488026_104628"/>
<dbReference type="PANTHER" id="PTHR13812:SF19">
    <property type="entry name" value="KETIMINE REDUCTASE MU-CRYSTALLIN"/>
    <property type="match status" value="1"/>
</dbReference>
<dbReference type="OrthoDB" id="9785971at2"/>
<gene>
    <name evidence="2" type="ORF">SAMN04488026_104628</name>
</gene>
<keyword evidence="3" id="KW-1185">Reference proteome</keyword>
<dbReference type="Gene3D" id="3.40.50.720">
    <property type="entry name" value="NAD(P)-binding Rossmann-like Domain"/>
    <property type="match status" value="1"/>
</dbReference>
<dbReference type="EMBL" id="FNEK01000046">
    <property type="protein sequence ID" value="SDK60843.1"/>
    <property type="molecule type" value="Genomic_DNA"/>
</dbReference>
<dbReference type="Pfam" id="PF02423">
    <property type="entry name" value="OCD_Mu_crystall"/>
    <property type="match status" value="1"/>
</dbReference>
<evidence type="ECO:0000256" key="1">
    <source>
        <dbReference type="ARBA" id="ARBA00008903"/>
    </source>
</evidence>
<dbReference type="GO" id="GO:0005737">
    <property type="term" value="C:cytoplasm"/>
    <property type="evidence" value="ECO:0007669"/>
    <property type="project" value="TreeGrafter"/>
</dbReference>
<dbReference type="InterPro" id="IPR036291">
    <property type="entry name" value="NAD(P)-bd_dom_sf"/>
</dbReference>
<name>A0A1G9DAL9_9RHOB</name>
<accession>A0A1G9DAL9</accession>
<dbReference type="RefSeq" id="WP_093160381.1">
    <property type="nucleotide sequence ID" value="NZ_FNEK01000046.1"/>
</dbReference>
<evidence type="ECO:0000313" key="3">
    <source>
        <dbReference type="Proteomes" id="UP000199382"/>
    </source>
</evidence>
<dbReference type="GO" id="GO:0019752">
    <property type="term" value="P:carboxylic acid metabolic process"/>
    <property type="evidence" value="ECO:0007669"/>
    <property type="project" value="UniProtKB-ARBA"/>
</dbReference>
<evidence type="ECO:0000313" key="2">
    <source>
        <dbReference type="EMBL" id="SDK60843.1"/>
    </source>
</evidence>
<protein>
    <submittedName>
        <fullName evidence="2">Ornithine cyclodeaminase</fullName>
    </submittedName>
</protein>
<dbReference type="FunFam" id="3.40.50.720:FF:000311">
    <property type="entry name" value="Ornithine cyclodeaminase"/>
    <property type="match status" value="1"/>
</dbReference>
<dbReference type="InterPro" id="IPR003462">
    <property type="entry name" value="ODC_Mu_crystall"/>
</dbReference>
<dbReference type="PANTHER" id="PTHR13812">
    <property type="entry name" value="KETIMINE REDUCTASE MU-CRYSTALLIN"/>
    <property type="match status" value="1"/>
</dbReference>
<dbReference type="PIRSF" id="PIRSF001439">
    <property type="entry name" value="CryM"/>
    <property type="match status" value="1"/>
</dbReference>
<dbReference type="Proteomes" id="UP000199382">
    <property type="component" value="Unassembled WGS sequence"/>
</dbReference>
<sequence>MIVISEALARDLVTLADAIEAVETCFAGMAMGTARNYPVVREVLGLHDAVFGVKTGCDIGQEVLGLKAGGYWPHNAARGEMGNHQSSTLLFDAGSGRASALVSANYLTGARTGASSAIATKYLARKDASVLGLIGTGGQSEYQLRATMEVRQIKEVHAWDPVVANLERFGELSQKLGLGFTGHADPRGAVAPADIVITVTPSQAAIVEKAWVRPGTHVSAMGADTKGKQELAPDLVAGASLFYDELEQVQSIGEFQHAFAQGLIKADDLRASIGEVVAGMHPGRKTDDEITIFDGTGVALQDLVVANLAVNKARAAGRGNTVEY</sequence>
<comment type="similarity">
    <text evidence="1">Belongs to the ornithine cyclodeaminase/mu-crystallin family.</text>
</comment>
<dbReference type="Gene3D" id="3.30.1780.10">
    <property type="entry name" value="ornithine cyclodeaminase, domain 1"/>
    <property type="match status" value="1"/>
</dbReference>
<proteinExistence type="inferred from homology"/>